<gene>
    <name evidence="8" type="primary">rpsC</name>
    <name evidence="11" type="ORF">ENK44_01750</name>
</gene>
<dbReference type="PROSITE" id="PS50823">
    <property type="entry name" value="KH_TYPE_2"/>
    <property type="match status" value="1"/>
</dbReference>
<keyword evidence="3 8" id="KW-0694">RNA-binding</keyword>
<protein>
    <recommendedName>
        <fullName evidence="7 8">Small ribosomal subunit protein uS3</fullName>
    </recommendedName>
</protein>
<dbReference type="EMBL" id="DRQG01000019">
    <property type="protein sequence ID" value="HGY54403.1"/>
    <property type="molecule type" value="Genomic_DNA"/>
</dbReference>
<evidence type="ECO:0000256" key="7">
    <source>
        <dbReference type="ARBA" id="ARBA00035257"/>
    </source>
</evidence>
<feature type="domain" description="KH type-2" evidence="10">
    <location>
        <begin position="38"/>
        <end position="106"/>
    </location>
</feature>
<evidence type="ECO:0000256" key="6">
    <source>
        <dbReference type="ARBA" id="ARBA00024998"/>
    </source>
</evidence>
<dbReference type="SMART" id="SM00322">
    <property type="entry name" value="KH"/>
    <property type="match status" value="1"/>
</dbReference>
<dbReference type="InterPro" id="IPR004044">
    <property type="entry name" value="KH_dom_type_2"/>
</dbReference>
<evidence type="ECO:0000256" key="2">
    <source>
        <dbReference type="ARBA" id="ARBA00022730"/>
    </source>
</evidence>
<evidence type="ECO:0000256" key="8">
    <source>
        <dbReference type="HAMAP-Rule" id="MF_01309"/>
    </source>
</evidence>
<dbReference type="GO" id="GO:0019843">
    <property type="term" value="F:rRNA binding"/>
    <property type="evidence" value="ECO:0007669"/>
    <property type="project" value="UniProtKB-UniRule"/>
</dbReference>
<dbReference type="InterPro" id="IPR009019">
    <property type="entry name" value="KH_sf_prok-type"/>
</dbReference>
<dbReference type="GO" id="GO:0006412">
    <property type="term" value="P:translation"/>
    <property type="evidence" value="ECO:0007669"/>
    <property type="project" value="UniProtKB-UniRule"/>
</dbReference>
<sequence length="210" mass="23738">MGQKTNPIGLRLGIVKTWNSSWFDEKGFADKLEEDLRLRKYIRNRLSKAAVSKIEIERTAKRIILTIHTARPGIVIGKKGSEVDMLREELRALTNKEVQINISEIKKPELDAYLVAENIARQLEGKVSFRRAMKKAITSTMRIGAEGIKIMCSGRLGGAEMARTEQYKDGRIPLHTLRADIDYATYTAQTTYGSIGVKVWIFNGEVIGRR</sequence>
<comment type="subunit">
    <text evidence="8">Part of the 30S ribosomal subunit. Forms a tight complex with proteins S10 and S14.</text>
</comment>
<evidence type="ECO:0000259" key="10">
    <source>
        <dbReference type="PROSITE" id="PS50823"/>
    </source>
</evidence>
<dbReference type="PANTHER" id="PTHR11760:SF19">
    <property type="entry name" value="SMALL RIBOSOMAL SUBUNIT PROTEIN US3C"/>
    <property type="match status" value="1"/>
</dbReference>
<evidence type="ECO:0000256" key="9">
    <source>
        <dbReference type="RuleBase" id="RU003624"/>
    </source>
</evidence>
<dbReference type="InterPro" id="IPR001351">
    <property type="entry name" value="Ribosomal_uS3_C"/>
</dbReference>
<dbReference type="CDD" id="cd02412">
    <property type="entry name" value="KH-II_30S_S3"/>
    <property type="match status" value="1"/>
</dbReference>
<dbReference type="PANTHER" id="PTHR11760">
    <property type="entry name" value="30S/40S RIBOSOMAL PROTEIN S3"/>
    <property type="match status" value="1"/>
</dbReference>
<dbReference type="NCBIfam" id="TIGR01009">
    <property type="entry name" value="rpsC_bact"/>
    <property type="match status" value="1"/>
</dbReference>
<dbReference type="FunFam" id="3.30.300.20:FF:000001">
    <property type="entry name" value="30S ribosomal protein S3"/>
    <property type="match status" value="1"/>
</dbReference>
<keyword evidence="2 8" id="KW-0699">rRNA-binding</keyword>
<dbReference type="InterPro" id="IPR057258">
    <property type="entry name" value="Ribosomal_uS3"/>
</dbReference>
<comment type="function">
    <text evidence="6 8">Binds the lower part of the 30S subunit head. Binds mRNA in the 70S ribosome, positioning it for translation.</text>
</comment>
<keyword evidence="4 8" id="KW-0689">Ribosomal protein</keyword>
<dbReference type="GO" id="GO:0003729">
    <property type="term" value="F:mRNA binding"/>
    <property type="evidence" value="ECO:0007669"/>
    <property type="project" value="UniProtKB-UniRule"/>
</dbReference>
<dbReference type="InterPro" id="IPR005704">
    <property type="entry name" value="Ribosomal_uS3_bac-typ"/>
</dbReference>
<comment type="caution">
    <text evidence="11">The sequence shown here is derived from an EMBL/GenBank/DDBJ whole genome shotgun (WGS) entry which is preliminary data.</text>
</comment>
<dbReference type="PROSITE" id="PS00548">
    <property type="entry name" value="RIBOSOMAL_S3"/>
    <property type="match status" value="1"/>
</dbReference>
<dbReference type="SUPFAM" id="SSF54814">
    <property type="entry name" value="Prokaryotic type KH domain (KH-domain type II)"/>
    <property type="match status" value="1"/>
</dbReference>
<evidence type="ECO:0000256" key="5">
    <source>
        <dbReference type="ARBA" id="ARBA00023274"/>
    </source>
</evidence>
<dbReference type="InterPro" id="IPR018280">
    <property type="entry name" value="Ribosomal_uS3_CS"/>
</dbReference>
<evidence type="ECO:0000256" key="3">
    <source>
        <dbReference type="ARBA" id="ARBA00022884"/>
    </source>
</evidence>
<comment type="similarity">
    <text evidence="1 8 9">Belongs to the universal ribosomal protein uS3 family.</text>
</comment>
<dbReference type="SUPFAM" id="SSF54821">
    <property type="entry name" value="Ribosomal protein S3 C-terminal domain"/>
    <property type="match status" value="1"/>
</dbReference>
<dbReference type="InterPro" id="IPR036419">
    <property type="entry name" value="Ribosomal_S3_C_sf"/>
</dbReference>
<evidence type="ECO:0000256" key="4">
    <source>
        <dbReference type="ARBA" id="ARBA00022980"/>
    </source>
</evidence>
<dbReference type="GO" id="GO:0003735">
    <property type="term" value="F:structural constituent of ribosome"/>
    <property type="evidence" value="ECO:0007669"/>
    <property type="project" value="InterPro"/>
</dbReference>
<dbReference type="Pfam" id="PF07650">
    <property type="entry name" value="KH_2"/>
    <property type="match status" value="1"/>
</dbReference>
<evidence type="ECO:0000256" key="1">
    <source>
        <dbReference type="ARBA" id="ARBA00010761"/>
    </source>
</evidence>
<dbReference type="InterPro" id="IPR015946">
    <property type="entry name" value="KH_dom-like_a/b"/>
</dbReference>
<dbReference type="Pfam" id="PF00189">
    <property type="entry name" value="Ribosomal_S3_C"/>
    <property type="match status" value="1"/>
</dbReference>
<accession>A0A7V4TYM8</accession>
<proteinExistence type="inferred from homology"/>
<dbReference type="GO" id="GO:0022627">
    <property type="term" value="C:cytosolic small ribosomal subunit"/>
    <property type="evidence" value="ECO:0007669"/>
    <property type="project" value="TreeGrafter"/>
</dbReference>
<name>A0A7V4TYM8_CALAY</name>
<reference evidence="11" key="1">
    <citation type="journal article" date="2020" name="mSystems">
        <title>Genome- and Community-Level Interaction Insights into Carbon Utilization and Element Cycling Functions of Hydrothermarchaeota in Hydrothermal Sediment.</title>
        <authorList>
            <person name="Zhou Z."/>
            <person name="Liu Y."/>
            <person name="Xu W."/>
            <person name="Pan J."/>
            <person name="Luo Z.H."/>
            <person name="Li M."/>
        </authorList>
    </citation>
    <scope>NUCLEOTIDE SEQUENCE [LARGE SCALE GENOMIC DNA]</scope>
    <source>
        <strain evidence="11">HyVt-577</strain>
    </source>
</reference>
<organism evidence="11">
    <name type="scientific">Caldithrix abyssi</name>
    <dbReference type="NCBI Taxonomy" id="187145"/>
    <lineage>
        <taxon>Bacteria</taxon>
        <taxon>Pseudomonadati</taxon>
        <taxon>Calditrichota</taxon>
        <taxon>Calditrichia</taxon>
        <taxon>Calditrichales</taxon>
        <taxon>Calditrichaceae</taxon>
        <taxon>Caldithrix</taxon>
    </lineage>
</organism>
<dbReference type="Gene3D" id="3.30.300.20">
    <property type="match status" value="1"/>
</dbReference>
<dbReference type="AlphaFoldDB" id="A0A7V4TYM8"/>
<dbReference type="HAMAP" id="MF_01309_B">
    <property type="entry name" value="Ribosomal_uS3_B"/>
    <property type="match status" value="1"/>
</dbReference>
<dbReference type="InterPro" id="IPR004087">
    <property type="entry name" value="KH_dom"/>
</dbReference>
<dbReference type="Proteomes" id="UP000885779">
    <property type="component" value="Unassembled WGS sequence"/>
</dbReference>
<dbReference type="Gene3D" id="3.30.1140.32">
    <property type="entry name" value="Ribosomal protein S3, C-terminal domain"/>
    <property type="match status" value="1"/>
</dbReference>
<evidence type="ECO:0000313" key="11">
    <source>
        <dbReference type="EMBL" id="HGY54403.1"/>
    </source>
</evidence>
<keyword evidence="5 8" id="KW-0687">Ribonucleoprotein</keyword>
<dbReference type="FunFam" id="3.30.1140.32:FF:000002">
    <property type="entry name" value="30S ribosomal protein S3"/>
    <property type="match status" value="1"/>
</dbReference>